<dbReference type="Proteomes" id="UP000652231">
    <property type="component" value="Unassembled WGS sequence"/>
</dbReference>
<protein>
    <submittedName>
        <fullName evidence="1">Uncharacterized protein</fullName>
    </submittedName>
</protein>
<reference evidence="1" key="1">
    <citation type="journal article" date="2014" name="Int. J. Syst. Evol. Microbiol.">
        <title>Complete genome sequence of Corynebacterium casei LMG S-19264T (=DSM 44701T), isolated from a smear-ripened cheese.</title>
        <authorList>
            <consortium name="US DOE Joint Genome Institute (JGI-PGF)"/>
            <person name="Walter F."/>
            <person name="Albersmeier A."/>
            <person name="Kalinowski J."/>
            <person name="Ruckert C."/>
        </authorList>
    </citation>
    <scope>NUCLEOTIDE SEQUENCE</scope>
    <source>
        <strain evidence="1">CGMCC 1.12924</strain>
    </source>
</reference>
<comment type="caution">
    <text evidence="1">The sequence shown here is derived from an EMBL/GenBank/DDBJ whole genome shotgun (WGS) entry which is preliminary data.</text>
</comment>
<dbReference type="RefSeq" id="WP_229741249.1">
    <property type="nucleotide sequence ID" value="NZ_BMGK01000001.1"/>
</dbReference>
<organism evidence="1 2">
    <name type="scientific">Planktosalinus lacus</name>
    <dbReference type="NCBI Taxonomy" id="1526573"/>
    <lineage>
        <taxon>Bacteria</taxon>
        <taxon>Pseudomonadati</taxon>
        <taxon>Bacteroidota</taxon>
        <taxon>Flavobacteriia</taxon>
        <taxon>Flavobacteriales</taxon>
        <taxon>Flavobacteriaceae</taxon>
        <taxon>Planktosalinus</taxon>
    </lineage>
</organism>
<reference evidence="1" key="2">
    <citation type="submission" date="2020-09" db="EMBL/GenBank/DDBJ databases">
        <authorList>
            <person name="Sun Q."/>
            <person name="Zhou Y."/>
        </authorList>
    </citation>
    <scope>NUCLEOTIDE SEQUENCE</scope>
    <source>
        <strain evidence="1">CGMCC 1.12924</strain>
    </source>
</reference>
<evidence type="ECO:0000313" key="1">
    <source>
        <dbReference type="EMBL" id="GGD80970.1"/>
    </source>
</evidence>
<evidence type="ECO:0000313" key="2">
    <source>
        <dbReference type="Proteomes" id="UP000652231"/>
    </source>
</evidence>
<keyword evidence="2" id="KW-1185">Reference proteome</keyword>
<dbReference type="AlphaFoldDB" id="A0A8J2Y4S7"/>
<sequence>MNKFLLLTAILLCFNLYSQQIKILNGDFDFITERDTINLIFEYESLKLLADSIPEQQFIENRIKSLQKRNHEDAHTWEGEWQVAKQRLWPENFIRNLNRVVSKKNRLHFEQGLTSANYTLLVKTNWIYTGWHGGFMNQNAKVKATLQFVETSKPEIVLLELESFVHWGVHSNLEKRLGENYAKIGTLLGRVILKNRF</sequence>
<name>A0A8J2Y4S7_9FLAO</name>
<accession>A0A8J2Y4S7</accession>
<dbReference type="EMBL" id="BMGK01000001">
    <property type="protein sequence ID" value="GGD80970.1"/>
    <property type="molecule type" value="Genomic_DNA"/>
</dbReference>
<proteinExistence type="predicted"/>
<gene>
    <name evidence="1" type="ORF">GCM10011312_01590</name>
</gene>